<feature type="region of interest" description="Disordered" evidence="1">
    <location>
        <begin position="332"/>
        <end position="371"/>
    </location>
</feature>
<feature type="transmembrane region" description="Helical" evidence="2">
    <location>
        <begin position="294"/>
        <end position="317"/>
    </location>
</feature>
<name>A0A428RMI1_9HYPO</name>
<keyword evidence="4" id="KW-1185">Reference proteome</keyword>
<feature type="transmembrane region" description="Helical" evidence="2">
    <location>
        <begin position="12"/>
        <end position="32"/>
    </location>
</feature>
<feature type="transmembrane region" description="Helical" evidence="2">
    <location>
        <begin position="252"/>
        <end position="274"/>
    </location>
</feature>
<evidence type="ECO:0000313" key="3">
    <source>
        <dbReference type="EMBL" id="RSL78734.1"/>
    </source>
</evidence>
<evidence type="ECO:0000256" key="1">
    <source>
        <dbReference type="SAM" id="MobiDB-lite"/>
    </source>
</evidence>
<feature type="transmembrane region" description="Helical" evidence="2">
    <location>
        <begin position="120"/>
        <end position="141"/>
    </location>
</feature>
<proteinExistence type="predicted"/>
<evidence type="ECO:0000313" key="4">
    <source>
        <dbReference type="Proteomes" id="UP000287972"/>
    </source>
</evidence>
<feature type="compositionally biased region" description="Polar residues" evidence="1">
    <location>
        <begin position="351"/>
        <end position="371"/>
    </location>
</feature>
<comment type="caution">
    <text evidence="3">The sequence shown here is derived from an EMBL/GenBank/DDBJ whole genome shotgun (WGS) entry which is preliminary data.</text>
</comment>
<accession>A0A428RMI1</accession>
<organism evidence="3 4">
    <name type="scientific">Fusarium floridanum</name>
    <dbReference type="NCBI Taxonomy" id="1325733"/>
    <lineage>
        <taxon>Eukaryota</taxon>
        <taxon>Fungi</taxon>
        <taxon>Dikarya</taxon>
        <taxon>Ascomycota</taxon>
        <taxon>Pezizomycotina</taxon>
        <taxon>Sordariomycetes</taxon>
        <taxon>Hypocreomycetidae</taxon>
        <taxon>Hypocreales</taxon>
        <taxon>Nectriaceae</taxon>
        <taxon>Fusarium</taxon>
        <taxon>Fusarium solani species complex</taxon>
    </lineage>
</organism>
<keyword evidence="2" id="KW-1133">Transmembrane helix</keyword>
<dbReference type="Proteomes" id="UP000287972">
    <property type="component" value="Unassembled WGS sequence"/>
</dbReference>
<dbReference type="EMBL" id="NKCL01000198">
    <property type="protein sequence ID" value="RSL78734.1"/>
    <property type="molecule type" value="Genomic_DNA"/>
</dbReference>
<sequence>MNTIHEMMISYAIQAAVLLALGPFFFIAIILIDGQNNPIRYASSQSRSRWVNLVVKLGLSTHRANSFTAVCVLVSAVIRQDSKAPLFEARFTAILTFYQTAICALGSASYMLFCPTAWKIHWILQQMLYAVIMACACVQFTNSREREKLISASQERESEPQALFANIIKDCEHMKGYPPSILPTKNLDTRPLAAMIVFVLFVGLVTLTLILRLLYRENVRNIYRTFMRVPRHVRQAFNCCAPMWLSARPVGALCAAATFTAGISFGIIESYHTLQSIREQIRRYSKDEFEDNNWGFGQVLAVAVWVAWIADAAFLILEDILFHGHVQTRQARPNQDAELSDQTADRPQADHVQSSNPESQEQTTGFELTVK</sequence>
<dbReference type="AlphaFoldDB" id="A0A428RMI1"/>
<keyword evidence="2" id="KW-0812">Transmembrane</keyword>
<keyword evidence="2" id="KW-0472">Membrane</keyword>
<protein>
    <submittedName>
        <fullName evidence="3">Uncharacterized protein</fullName>
    </submittedName>
</protein>
<feature type="transmembrane region" description="Helical" evidence="2">
    <location>
        <begin position="90"/>
        <end position="113"/>
    </location>
</feature>
<reference evidence="3 4" key="1">
    <citation type="submission" date="2017-06" db="EMBL/GenBank/DDBJ databases">
        <title>Comparative genomic analysis of Ambrosia Fusariam Clade fungi.</title>
        <authorList>
            <person name="Stajich J.E."/>
            <person name="Carrillo J."/>
            <person name="Kijimoto T."/>
            <person name="Eskalen A."/>
            <person name="O'Donnell K."/>
            <person name="Kasson M."/>
        </authorList>
    </citation>
    <scope>NUCLEOTIDE SEQUENCE [LARGE SCALE GENOMIC DNA]</scope>
    <source>
        <strain evidence="3 4">NRRL62606</strain>
    </source>
</reference>
<evidence type="ECO:0000256" key="2">
    <source>
        <dbReference type="SAM" id="Phobius"/>
    </source>
</evidence>
<feature type="transmembrane region" description="Helical" evidence="2">
    <location>
        <begin position="192"/>
        <end position="215"/>
    </location>
</feature>
<gene>
    <name evidence="3" type="ORF">CEP51_007949</name>
</gene>